<accession>A0AAW0F8W5</accession>
<sequence length="101" mass="11086">MYEVLCDPSNDVLSLNSAWNFSGMVTDNHDPLFTKGTLGIGGGLSWLHGSRDSRHLPIKFASVCLPVGDGENQPSVFEWYAANMPALYTLGIHDYDEVRGI</sequence>
<dbReference type="AlphaFoldDB" id="A0AAW0F8W5"/>
<name>A0AAW0F8W5_9APHY</name>
<proteinExistence type="predicted"/>
<reference evidence="1 2" key="1">
    <citation type="submission" date="2022-09" db="EMBL/GenBank/DDBJ databases">
        <authorList>
            <person name="Palmer J.M."/>
        </authorList>
    </citation>
    <scope>NUCLEOTIDE SEQUENCE [LARGE SCALE GENOMIC DNA]</scope>
    <source>
        <strain evidence="1 2">DSM 7382</strain>
    </source>
</reference>
<evidence type="ECO:0000313" key="1">
    <source>
        <dbReference type="EMBL" id="KAK7677228.1"/>
    </source>
</evidence>
<evidence type="ECO:0000313" key="2">
    <source>
        <dbReference type="Proteomes" id="UP001385951"/>
    </source>
</evidence>
<gene>
    <name evidence="1" type="ORF">QCA50_019822</name>
</gene>
<comment type="caution">
    <text evidence="1">The sequence shown here is derived from an EMBL/GenBank/DDBJ whole genome shotgun (WGS) entry which is preliminary data.</text>
</comment>
<dbReference type="Proteomes" id="UP001385951">
    <property type="component" value="Unassembled WGS sequence"/>
</dbReference>
<keyword evidence="2" id="KW-1185">Reference proteome</keyword>
<protein>
    <submittedName>
        <fullName evidence="1">Uncharacterized protein</fullName>
    </submittedName>
</protein>
<dbReference type="EMBL" id="JASBNA010000093">
    <property type="protein sequence ID" value="KAK7677228.1"/>
    <property type="molecule type" value="Genomic_DNA"/>
</dbReference>
<organism evidence="1 2">
    <name type="scientific">Cerrena zonata</name>
    <dbReference type="NCBI Taxonomy" id="2478898"/>
    <lineage>
        <taxon>Eukaryota</taxon>
        <taxon>Fungi</taxon>
        <taxon>Dikarya</taxon>
        <taxon>Basidiomycota</taxon>
        <taxon>Agaricomycotina</taxon>
        <taxon>Agaricomycetes</taxon>
        <taxon>Polyporales</taxon>
        <taxon>Cerrenaceae</taxon>
        <taxon>Cerrena</taxon>
    </lineage>
</organism>